<organism evidence="9 10">
    <name type="scientific">Agrobacterium vitis</name>
    <name type="common">Rhizobium vitis</name>
    <dbReference type="NCBI Taxonomy" id="373"/>
    <lineage>
        <taxon>Bacteria</taxon>
        <taxon>Pseudomonadati</taxon>
        <taxon>Pseudomonadota</taxon>
        <taxon>Alphaproteobacteria</taxon>
        <taxon>Hyphomicrobiales</taxon>
        <taxon>Rhizobiaceae</taxon>
        <taxon>Rhizobium/Agrobacterium group</taxon>
        <taxon>Agrobacterium</taxon>
    </lineage>
</organism>
<keyword evidence="6" id="KW-0560">Oxidoreductase</keyword>
<keyword evidence="5" id="KW-0809">Transit peptide</keyword>
<accession>A0AAE2RDD1</accession>
<dbReference type="Gene3D" id="3.30.70.2740">
    <property type="match status" value="1"/>
</dbReference>
<comment type="caution">
    <text evidence="9">The sequence shown here is derived from an EMBL/GenBank/DDBJ whole genome shotgun (WGS) entry which is preliminary data.</text>
</comment>
<evidence type="ECO:0000256" key="7">
    <source>
        <dbReference type="ARBA" id="ARBA00038897"/>
    </source>
</evidence>
<evidence type="ECO:0000256" key="1">
    <source>
        <dbReference type="ARBA" id="ARBA00001974"/>
    </source>
</evidence>
<dbReference type="InterPro" id="IPR016169">
    <property type="entry name" value="FAD-bd_PCMH_sub2"/>
</dbReference>
<dbReference type="InterPro" id="IPR036318">
    <property type="entry name" value="FAD-bd_PCMH-like_sf"/>
</dbReference>
<dbReference type="InterPro" id="IPR016171">
    <property type="entry name" value="Vanillyl_alc_oxidase_C-sub2"/>
</dbReference>
<comment type="cofactor">
    <cofactor evidence="1">
        <name>FAD</name>
        <dbReference type="ChEBI" id="CHEBI:57692"/>
    </cofactor>
</comment>
<dbReference type="InterPro" id="IPR004113">
    <property type="entry name" value="FAD-bd_oxidored_4_C"/>
</dbReference>
<dbReference type="PROSITE" id="PS51387">
    <property type="entry name" value="FAD_PCMH"/>
    <property type="match status" value="1"/>
</dbReference>
<proteinExistence type="inferred from homology"/>
<sequence length="469" mass="50535">MSRKDVVAGMRNEEGIALVLDLLKQSFGERFQTGQSFREQHAHTTTYLPAQLPDGVVFVESAEDVKTVVRICTQHKVPMVPFGVGSSLEGQVNAAHGGISIDFTRMDTVLEVNAEDLDCTVQPGVTREALNTYLRDTGLFFPIDPGANASIGGMASTRASGTNAVRYGTMKDNVMALTVVTANGEEIRTAHRARKSSAGYDLTRLFVGAEGTLGVITSITLKLQGIPEKIGGGVCAFADVKSACDAVIMTIQMGIPVARIELLDAMQVRACNAYSNLSLPERPTLFLEFHGTEQTVALQAEQFAAIAEEYGAEDLRFTSDPQERAQLWKARHNAYWAGRALAPELAGLSTDVCVPISRLAECVAETQADIAETGLLAPIVGHVGDGNFHLLILFDDKDAENVDKVEAFMARLNERALAMDGTCTGEHGVGQGKMSYLEAELGGALDVMRQVKRGLDPDNLFNPGKIFRL</sequence>
<dbReference type="GO" id="GO:0008720">
    <property type="term" value="F:D-lactate dehydrogenase (NAD+) activity"/>
    <property type="evidence" value="ECO:0007669"/>
    <property type="project" value="TreeGrafter"/>
</dbReference>
<dbReference type="GO" id="GO:0071949">
    <property type="term" value="F:FAD binding"/>
    <property type="evidence" value="ECO:0007669"/>
    <property type="project" value="InterPro"/>
</dbReference>
<dbReference type="Pfam" id="PF02913">
    <property type="entry name" value="FAD-oxidase_C"/>
    <property type="match status" value="1"/>
</dbReference>
<evidence type="ECO:0000259" key="8">
    <source>
        <dbReference type="PROSITE" id="PS51387"/>
    </source>
</evidence>
<comment type="similarity">
    <text evidence="2">Belongs to the FAD-binding oxidoreductase/transferase type 4 family.</text>
</comment>
<feature type="domain" description="FAD-binding PCMH-type" evidence="8">
    <location>
        <begin position="49"/>
        <end position="226"/>
    </location>
</feature>
<name>A0AAE2RDD1_AGRVI</name>
<dbReference type="PANTHER" id="PTHR11748">
    <property type="entry name" value="D-LACTATE DEHYDROGENASE"/>
    <property type="match status" value="1"/>
</dbReference>
<dbReference type="FunFam" id="3.30.465.10:FF:000016">
    <property type="entry name" value="probable D-lactate dehydrogenase, mitochondrial"/>
    <property type="match status" value="1"/>
</dbReference>
<dbReference type="EMBL" id="JACXXJ020000005">
    <property type="protein sequence ID" value="MBF2715632.1"/>
    <property type="molecule type" value="Genomic_DNA"/>
</dbReference>
<dbReference type="GO" id="GO:1903457">
    <property type="term" value="P:lactate catabolic process"/>
    <property type="evidence" value="ECO:0007669"/>
    <property type="project" value="TreeGrafter"/>
</dbReference>
<keyword evidence="3" id="KW-0285">Flavoprotein</keyword>
<dbReference type="InterPro" id="IPR016166">
    <property type="entry name" value="FAD-bd_PCMH"/>
</dbReference>
<reference evidence="9" key="1">
    <citation type="submission" date="2020-11" db="EMBL/GenBank/DDBJ databases">
        <title>Agrobacterium vitis strain K377 genome.</title>
        <authorList>
            <person name="Xi H."/>
        </authorList>
    </citation>
    <scope>NUCLEOTIDE SEQUENCE</scope>
    <source>
        <strain evidence="9">K377</strain>
    </source>
</reference>
<dbReference type="Proteomes" id="UP000655037">
    <property type="component" value="Unassembled WGS sequence"/>
</dbReference>
<evidence type="ECO:0000313" key="10">
    <source>
        <dbReference type="Proteomes" id="UP000655037"/>
    </source>
</evidence>
<dbReference type="Gene3D" id="1.10.45.10">
    <property type="entry name" value="Vanillyl-alcohol Oxidase, Chain A, domain 4"/>
    <property type="match status" value="1"/>
</dbReference>
<dbReference type="PANTHER" id="PTHR11748:SF111">
    <property type="entry name" value="D-LACTATE DEHYDROGENASE, MITOCHONDRIAL-RELATED"/>
    <property type="match status" value="1"/>
</dbReference>
<dbReference type="Pfam" id="PF01565">
    <property type="entry name" value="FAD_binding_4"/>
    <property type="match status" value="1"/>
</dbReference>
<keyword evidence="4" id="KW-0274">FAD</keyword>
<evidence type="ECO:0000313" key="9">
    <source>
        <dbReference type="EMBL" id="MBF2715632.1"/>
    </source>
</evidence>
<dbReference type="InterPro" id="IPR006094">
    <property type="entry name" value="Oxid_FAD_bind_N"/>
</dbReference>
<dbReference type="InterPro" id="IPR016164">
    <property type="entry name" value="FAD-linked_Oxase-like_C"/>
</dbReference>
<dbReference type="SUPFAM" id="SSF55103">
    <property type="entry name" value="FAD-linked oxidases, C-terminal domain"/>
    <property type="match status" value="1"/>
</dbReference>
<evidence type="ECO:0000256" key="4">
    <source>
        <dbReference type="ARBA" id="ARBA00022827"/>
    </source>
</evidence>
<gene>
    <name evidence="9" type="ORF">IEI95_015540</name>
</gene>
<dbReference type="FunFam" id="3.30.70.2740:FF:000001">
    <property type="entry name" value="D-lactate dehydrogenase mitochondrial"/>
    <property type="match status" value="1"/>
</dbReference>
<dbReference type="SUPFAM" id="SSF56176">
    <property type="entry name" value="FAD-binding/transporter-associated domain-like"/>
    <property type="match status" value="1"/>
</dbReference>
<protein>
    <recommendedName>
        <fullName evidence="7">D-lactate dehydrogenase (cytochrome)</fullName>
        <ecNumber evidence="7">1.1.2.4</ecNumber>
    </recommendedName>
</protein>
<dbReference type="GO" id="GO:0004458">
    <property type="term" value="F:D-lactate dehydrogenase (cytochrome) activity"/>
    <property type="evidence" value="ECO:0007669"/>
    <property type="project" value="UniProtKB-EC"/>
</dbReference>
<dbReference type="RefSeq" id="WP_156533443.1">
    <property type="nucleotide sequence ID" value="NZ_JACXXJ020000005.1"/>
</dbReference>
<evidence type="ECO:0000256" key="2">
    <source>
        <dbReference type="ARBA" id="ARBA00008000"/>
    </source>
</evidence>
<dbReference type="AlphaFoldDB" id="A0AAE2RDD1"/>
<evidence type="ECO:0000256" key="6">
    <source>
        <dbReference type="ARBA" id="ARBA00023002"/>
    </source>
</evidence>
<dbReference type="Gene3D" id="3.30.465.10">
    <property type="match status" value="1"/>
</dbReference>
<dbReference type="FunFam" id="1.10.45.10:FF:000001">
    <property type="entry name" value="D-lactate dehydrogenase mitochondrial"/>
    <property type="match status" value="1"/>
</dbReference>
<dbReference type="EC" id="1.1.2.4" evidence="7"/>
<evidence type="ECO:0000256" key="5">
    <source>
        <dbReference type="ARBA" id="ARBA00022946"/>
    </source>
</evidence>
<evidence type="ECO:0000256" key="3">
    <source>
        <dbReference type="ARBA" id="ARBA00022630"/>
    </source>
</evidence>